<feature type="domain" description="MaoC-like" evidence="1">
    <location>
        <begin position="164"/>
        <end position="275"/>
    </location>
</feature>
<dbReference type="SUPFAM" id="SSF54637">
    <property type="entry name" value="Thioesterase/thiol ester dehydrase-isomerase"/>
    <property type="match status" value="2"/>
</dbReference>
<dbReference type="PANTHER" id="PTHR13078:SF56">
    <property type="entry name" value="PEROXISOMAL MULTIFUNCTIONAL ENZYME TYPE 2"/>
    <property type="match status" value="1"/>
</dbReference>
<dbReference type="CDD" id="cd03448">
    <property type="entry name" value="HDE_HSD"/>
    <property type="match status" value="1"/>
</dbReference>
<feature type="domain" description="Peroxisomal multifunctional enzyme type 2-like N-terminal" evidence="2">
    <location>
        <begin position="19"/>
        <end position="145"/>
    </location>
</feature>
<dbReference type="GO" id="GO:0044594">
    <property type="term" value="F:17-beta-hydroxysteroid dehydrogenase (NAD+) activity"/>
    <property type="evidence" value="ECO:0007669"/>
    <property type="project" value="TreeGrafter"/>
</dbReference>
<dbReference type="InterPro" id="IPR029069">
    <property type="entry name" value="HotDog_dom_sf"/>
</dbReference>
<organism evidence="3 4">
    <name type="scientific">Alicycliphilus denitrificans</name>
    <dbReference type="NCBI Taxonomy" id="179636"/>
    <lineage>
        <taxon>Bacteria</taxon>
        <taxon>Pseudomonadati</taxon>
        <taxon>Pseudomonadota</taxon>
        <taxon>Betaproteobacteria</taxon>
        <taxon>Burkholderiales</taxon>
        <taxon>Comamonadaceae</taxon>
        <taxon>Alicycliphilus</taxon>
    </lineage>
</organism>
<reference evidence="3 4" key="1">
    <citation type="submission" date="2020-05" db="EMBL/GenBank/DDBJ databases">
        <title>Complete genome sequence of Alicycliphilus denitrificans DP3.</title>
        <authorList>
            <person name="Chen X."/>
        </authorList>
    </citation>
    <scope>NUCLEOTIDE SEQUENCE [LARGE SCALE GENOMIC DNA]</scope>
    <source>
        <strain evidence="3 4">DP3</strain>
    </source>
</reference>
<dbReference type="Pfam" id="PF01575">
    <property type="entry name" value="MaoC_dehydratas"/>
    <property type="match status" value="1"/>
</dbReference>
<dbReference type="InterPro" id="IPR002539">
    <property type="entry name" value="MaoC-like_dom"/>
</dbReference>
<sequence>MAIDYDRLMAWPFEDVHQRYTERDTMLYALGIGLGTDPLDETELRFVYEKNLLVLPTMAVVLGHPGMWMKDPRSGIDWVRLVHGEQGLTLHKPLPPAGEIIGRTRITGIVDKGPGKGMLVYSERTVRDAATGEPLATMTSTTFCRADGGFGGPAGPVKPVHELPTRAPDRSLDFATQPRAALIYRLSGDYNPLHAEPAIGHAAGFERPILHGLASYGIAAWAVTRALCDGDPHRLASFDVRFSSPVYPGETIRTEMWVDDKVVSFRARVLERDTVVLNNGRATLR</sequence>
<dbReference type="PANTHER" id="PTHR13078">
    <property type="entry name" value="PEROXISOMAL MULTIFUNCTIONAL ENZYME TYPE 2-RELATED"/>
    <property type="match status" value="1"/>
</dbReference>
<gene>
    <name evidence="3" type="ORF">HF896_13970</name>
</gene>
<proteinExistence type="predicted"/>
<protein>
    <submittedName>
        <fullName evidence="3">3-alpha,7-alpha, 12-alpha-trihydroxy-5-beta-cholest-24-enoyl-CoA hydratase</fullName>
    </submittedName>
</protein>
<evidence type="ECO:0000259" key="1">
    <source>
        <dbReference type="Pfam" id="PF01575"/>
    </source>
</evidence>
<dbReference type="InterPro" id="IPR054357">
    <property type="entry name" value="MFE-2_N"/>
</dbReference>
<evidence type="ECO:0000313" key="3">
    <source>
        <dbReference type="EMBL" id="QKD44659.1"/>
    </source>
</evidence>
<evidence type="ECO:0000259" key="2">
    <source>
        <dbReference type="Pfam" id="PF22622"/>
    </source>
</evidence>
<dbReference type="GO" id="GO:0004300">
    <property type="term" value="F:enoyl-CoA hydratase activity"/>
    <property type="evidence" value="ECO:0007669"/>
    <property type="project" value="TreeGrafter"/>
</dbReference>
<dbReference type="Gene3D" id="3.10.129.10">
    <property type="entry name" value="Hotdog Thioesterase"/>
    <property type="match status" value="1"/>
</dbReference>
<dbReference type="GO" id="GO:0003857">
    <property type="term" value="F:(3S)-3-hydroxyacyl-CoA dehydrogenase (NAD+) activity"/>
    <property type="evidence" value="ECO:0007669"/>
    <property type="project" value="TreeGrafter"/>
</dbReference>
<dbReference type="AlphaFoldDB" id="A0A858ZWR3"/>
<evidence type="ECO:0000313" key="4">
    <source>
        <dbReference type="Proteomes" id="UP000500755"/>
    </source>
</evidence>
<name>A0A858ZWR3_9BURK</name>
<dbReference type="GO" id="GO:0006635">
    <property type="term" value="P:fatty acid beta-oxidation"/>
    <property type="evidence" value="ECO:0007669"/>
    <property type="project" value="TreeGrafter"/>
</dbReference>
<dbReference type="Pfam" id="PF22622">
    <property type="entry name" value="MFE-2_hydrat-2_N"/>
    <property type="match status" value="1"/>
</dbReference>
<dbReference type="OMA" id="FKHTDQE"/>
<dbReference type="EMBL" id="CP051298">
    <property type="protein sequence ID" value="QKD44659.1"/>
    <property type="molecule type" value="Genomic_DNA"/>
</dbReference>
<dbReference type="RefSeq" id="WP_013721933.1">
    <property type="nucleotide sequence ID" value="NZ_CP051298.1"/>
</dbReference>
<accession>A0A858ZWR3</accession>
<dbReference type="Proteomes" id="UP000500755">
    <property type="component" value="Chromosome"/>
</dbReference>